<dbReference type="Proteomes" id="UP001365128">
    <property type="component" value="Unassembled WGS sequence"/>
</dbReference>
<name>A0ABR1MPA7_9PEZI</name>
<feature type="transmembrane region" description="Helical" evidence="1">
    <location>
        <begin position="36"/>
        <end position="55"/>
    </location>
</feature>
<evidence type="ECO:0000313" key="2">
    <source>
        <dbReference type="EMBL" id="KAK7552489.1"/>
    </source>
</evidence>
<evidence type="ECO:0008006" key="4">
    <source>
        <dbReference type="Google" id="ProtNLM"/>
    </source>
</evidence>
<evidence type="ECO:0000256" key="1">
    <source>
        <dbReference type="SAM" id="Phobius"/>
    </source>
</evidence>
<keyword evidence="1" id="KW-0472">Membrane</keyword>
<comment type="caution">
    <text evidence="2">The sequence shown here is derived from an EMBL/GenBank/DDBJ whole genome shotgun (WGS) entry which is preliminary data.</text>
</comment>
<keyword evidence="1" id="KW-0812">Transmembrane</keyword>
<reference evidence="2 3" key="1">
    <citation type="submission" date="2024-04" db="EMBL/GenBank/DDBJ databases">
        <title>Phyllosticta paracitricarpa is synonymous to the EU quarantine fungus P. citricarpa based on phylogenomic analyses.</title>
        <authorList>
            <consortium name="Lawrence Berkeley National Laboratory"/>
            <person name="Van Ingen-Buijs V.A."/>
            <person name="Van Westerhoven A.C."/>
            <person name="Haridas S."/>
            <person name="Skiadas P."/>
            <person name="Martin F."/>
            <person name="Groenewald J.Z."/>
            <person name="Crous P.W."/>
            <person name="Seidl M.F."/>
        </authorList>
    </citation>
    <scope>NUCLEOTIDE SEQUENCE [LARGE SCALE GENOMIC DNA]</scope>
    <source>
        <strain evidence="2 3">CBS 122670</strain>
    </source>
</reference>
<gene>
    <name evidence="2" type="ORF">IWX46DRAFT_344359</name>
</gene>
<keyword evidence="3" id="KW-1185">Reference proteome</keyword>
<keyword evidence="1" id="KW-1133">Transmembrane helix</keyword>
<organism evidence="2 3">
    <name type="scientific">Phyllosticta citricarpa</name>
    <dbReference type="NCBI Taxonomy" id="55181"/>
    <lineage>
        <taxon>Eukaryota</taxon>
        <taxon>Fungi</taxon>
        <taxon>Dikarya</taxon>
        <taxon>Ascomycota</taxon>
        <taxon>Pezizomycotina</taxon>
        <taxon>Dothideomycetes</taxon>
        <taxon>Dothideomycetes incertae sedis</taxon>
        <taxon>Botryosphaeriales</taxon>
        <taxon>Phyllostictaceae</taxon>
        <taxon>Phyllosticta</taxon>
    </lineage>
</organism>
<accession>A0ABR1MPA7</accession>
<proteinExistence type="predicted"/>
<protein>
    <recommendedName>
        <fullName evidence="4">Secreted protein</fullName>
    </recommendedName>
</protein>
<dbReference type="EMBL" id="JBBPDW010000005">
    <property type="protein sequence ID" value="KAK7552489.1"/>
    <property type="molecule type" value="Genomic_DNA"/>
</dbReference>
<evidence type="ECO:0000313" key="3">
    <source>
        <dbReference type="Proteomes" id="UP001365128"/>
    </source>
</evidence>
<sequence>MKTAGGLLLLSPRVVAIVTKASWRTLSSAFGWSSRRLLFLFVGPGLFLTLCLNVARVGRHVLIMAPLLCCLGLQRRATECDRFGRSTHELTVFAFVDSPAQSARPECSNS</sequence>